<dbReference type="EMBL" id="LS991949">
    <property type="protein sequence ID" value="SYV90708.1"/>
    <property type="molecule type" value="Genomic_DNA"/>
</dbReference>
<dbReference type="AlphaFoldDB" id="A0A3B0P0S5"/>
<protein>
    <submittedName>
        <fullName evidence="1">Uncharacterized protein</fullName>
    </submittedName>
</protein>
<gene>
    <name evidence="1" type="ORF">NCTC10135_01233</name>
</gene>
<organism evidence="1 2">
    <name type="scientific">Metamycoplasma alkalescens</name>
    <dbReference type="NCBI Taxonomy" id="45363"/>
    <lineage>
        <taxon>Bacteria</taxon>
        <taxon>Bacillati</taxon>
        <taxon>Mycoplasmatota</taxon>
        <taxon>Mycoplasmoidales</taxon>
        <taxon>Metamycoplasmataceae</taxon>
        <taxon>Metamycoplasma</taxon>
    </lineage>
</organism>
<evidence type="ECO:0000313" key="1">
    <source>
        <dbReference type="EMBL" id="SYV90708.1"/>
    </source>
</evidence>
<dbReference type="KEGG" id="mala:NCTC10135_01233"/>
<sequence>MELQKTIATNIEQLKKMLLNNDLSVLEKMDYSDKTLLMQEIYNLIRLIVKSIQEAEQKFLVYLEDRIKEYESGSSLMKFKEYKQAKQEYAKFFDQENILHSRSKKLFFLTKW</sequence>
<accession>A0A3B0P0S5</accession>
<reference evidence="2" key="1">
    <citation type="submission" date="2018-06" db="EMBL/GenBank/DDBJ databases">
        <authorList>
            <consortium name="Pathogen Informatics"/>
        </authorList>
    </citation>
    <scope>NUCLEOTIDE SEQUENCE [LARGE SCALE GENOMIC DNA]</scope>
    <source>
        <strain evidence="2">NCTC10135</strain>
    </source>
</reference>
<evidence type="ECO:0000313" key="2">
    <source>
        <dbReference type="Proteomes" id="UP000259864"/>
    </source>
</evidence>
<feature type="non-terminal residue" evidence="1">
    <location>
        <position position="112"/>
    </location>
</feature>
<dbReference type="Proteomes" id="UP000259864">
    <property type="component" value="Chromosome 1"/>
</dbReference>
<proteinExistence type="predicted"/>
<name>A0A3B0P0S5_9BACT</name>